<organism evidence="2 3">
    <name type="scientific">Deinococcus daejeonensis</name>
    <dbReference type="NCBI Taxonomy" id="1007098"/>
    <lineage>
        <taxon>Bacteria</taxon>
        <taxon>Thermotogati</taxon>
        <taxon>Deinococcota</taxon>
        <taxon>Deinococci</taxon>
        <taxon>Deinococcales</taxon>
        <taxon>Deinococcaceae</taxon>
        <taxon>Deinococcus</taxon>
    </lineage>
</organism>
<evidence type="ECO:0000313" key="2">
    <source>
        <dbReference type="EMBL" id="GGN27920.1"/>
    </source>
</evidence>
<accession>A0ABQ2ISH0</accession>
<feature type="compositionally biased region" description="Basic and acidic residues" evidence="1">
    <location>
        <begin position="15"/>
        <end position="24"/>
    </location>
</feature>
<reference evidence="3" key="1">
    <citation type="journal article" date="2019" name="Int. J. Syst. Evol. Microbiol.">
        <title>The Global Catalogue of Microorganisms (GCM) 10K type strain sequencing project: providing services to taxonomists for standard genome sequencing and annotation.</title>
        <authorList>
            <consortium name="The Broad Institute Genomics Platform"/>
            <consortium name="The Broad Institute Genome Sequencing Center for Infectious Disease"/>
            <person name="Wu L."/>
            <person name="Ma J."/>
        </authorList>
    </citation>
    <scope>NUCLEOTIDE SEQUENCE [LARGE SCALE GENOMIC DNA]</scope>
    <source>
        <strain evidence="3">JCM 16918</strain>
    </source>
</reference>
<evidence type="ECO:0000313" key="3">
    <source>
        <dbReference type="Proteomes" id="UP000645517"/>
    </source>
</evidence>
<evidence type="ECO:0000256" key="1">
    <source>
        <dbReference type="SAM" id="MobiDB-lite"/>
    </source>
</evidence>
<protein>
    <submittedName>
        <fullName evidence="2">Uncharacterized protein</fullName>
    </submittedName>
</protein>
<keyword evidence="3" id="KW-1185">Reference proteome</keyword>
<dbReference type="Proteomes" id="UP000645517">
    <property type="component" value="Unassembled WGS sequence"/>
</dbReference>
<sequence length="83" mass="8842">MRPGAAGAGEGAADDMSRSIRLRPDRSVRTEWQVVQGCGRHAWGAAANNGAEQRGTIHAPAPHVSCHQPAGVVCLARFHGFQW</sequence>
<feature type="compositionally biased region" description="Gly residues" evidence="1">
    <location>
        <begin position="1"/>
        <end position="10"/>
    </location>
</feature>
<dbReference type="EMBL" id="BMOR01000001">
    <property type="protein sequence ID" value="GGN27920.1"/>
    <property type="molecule type" value="Genomic_DNA"/>
</dbReference>
<gene>
    <name evidence="2" type="ORF">GCM10010842_01220</name>
</gene>
<feature type="region of interest" description="Disordered" evidence="1">
    <location>
        <begin position="1"/>
        <end position="24"/>
    </location>
</feature>
<proteinExistence type="predicted"/>
<name>A0ABQ2ISH0_9DEIO</name>
<comment type="caution">
    <text evidence="2">The sequence shown here is derived from an EMBL/GenBank/DDBJ whole genome shotgun (WGS) entry which is preliminary data.</text>
</comment>